<dbReference type="EMBL" id="BQXS01011878">
    <property type="protein sequence ID" value="GKT17754.1"/>
    <property type="molecule type" value="Genomic_DNA"/>
</dbReference>
<dbReference type="Proteomes" id="UP001057375">
    <property type="component" value="Unassembled WGS sequence"/>
</dbReference>
<feature type="compositionally biased region" description="Basic and acidic residues" evidence="1">
    <location>
        <begin position="595"/>
        <end position="614"/>
    </location>
</feature>
<feature type="compositionally biased region" description="Acidic residues" evidence="1">
    <location>
        <begin position="264"/>
        <end position="274"/>
    </location>
</feature>
<proteinExistence type="predicted"/>
<feature type="region of interest" description="Disordered" evidence="1">
    <location>
        <begin position="100"/>
        <end position="147"/>
    </location>
</feature>
<sequence>GDAGIVQKITLAAGQKVPRDLLREIRGKDGSMGGTGAPGGAAGNGGNGGVVILKSKEPDMFYCVSVDVKGGLPGEGGFSGKGGEGGEPGEPGMLTVIQEKKVKDKSTTSKEGTPTTKQSTQVIKGKPGAPGKTGVESQRGCDGDGGRDGKVVYVHVKDSTSGDGHDIISKSDVAPSLALHSFCMHTKRDDGVLEMGEHVWVREVEVQNECGLSLGGHGADSGATDVGGLGVSITLEESNKLLDQVEAEKQRSRHIAPIDKPQREEEEEEEEEKGTDDLTPVEGSTKPTYTLQSLLSFPHPFPILPPSEAKVAYLKQLPPTSTHVYNACVHGRVPQMCEVVEKSTIDIEEIKSLLGGERVVGCGFEISEEGKHILEKYGSSIPIAMSGKPLTTLPSSILSCSSNNNHTYTHTPFESVASIDPVLRVMGRVAGKCAKMHATIPIKSPLHLSSHSHPFFILSSSPFPIEVSVQNISDCPYGFRRVETKAERARREKETKEKVIRDWEERKARRKREKETKRFERETAREERRTLKEEDFITRRNEIVELMKKLKEDREKYTELRRNFELRLKKKEEMKEKEEKDKELKKLALQKEIEEKAKKEEKKKEEEEKEKKEEVEGDEDKKEDEEKEKKEDEEETKEEDKKDDEGEEEESAEEEKETEDKEEEKVEETDEEEEEEKT</sequence>
<protein>
    <submittedName>
        <fullName evidence="2">Uncharacterized protein</fullName>
    </submittedName>
</protein>
<feature type="region of interest" description="Disordered" evidence="1">
    <location>
        <begin position="595"/>
        <end position="678"/>
    </location>
</feature>
<accession>A0ABQ5JUL5</accession>
<keyword evidence="3" id="KW-1185">Reference proteome</keyword>
<feature type="compositionally biased region" description="Acidic residues" evidence="1">
    <location>
        <begin position="645"/>
        <end position="678"/>
    </location>
</feature>
<feature type="non-terminal residue" evidence="2">
    <location>
        <position position="678"/>
    </location>
</feature>
<organism evidence="2 3">
    <name type="scientific">Aduncisulcus paluster</name>
    <dbReference type="NCBI Taxonomy" id="2918883"/>
    <lineage>
        <taxon>Eukaryota</taxon>
        <taxon>Metamonada</taxon>
        <taxon>Carpediemonas-like organisms</taxon>
        <taxon>Aduncisulcus</taxon>
    </lineage>
</organism>
<comment type="caution">
    <text evidence="2">The sequence shown here is derived from an EMBL/GenBank/DDBJ whole genome shotgun (WGS) entry which is preliminary data.</text>
</comment>
<feature type="compositionally biased region" description="Basic and acidic residues" evidence="1">
    <location>
        <begin position="246"/>
        <end position="263"/>
    </location>
</feature>
<evidence type="ECO:0000256" key="1">
    <source>
        <dbReference type="SAM" id="MobiDB-lite"/>
    </source>
</evidence>
<evidence type="ECO:0000313" key="2">
    <source>
        <dbReference type="EMBL" id="GKT17754.1"/>
    </source>
</evidence>
<reference evidence="2" key="1">
    <citation type="submission" date="2022-03" db="EMBL/GenBank/DDBJ databases">
        <title>Draft genome sequence of Aduncisulcus paluster, a free-living microaerophilic Fornicata.</title>
        <authorList>
            <person name="Yuyama I."/>
            <person name="Kume K."/>
            <person name="Tamura T."/>
            <person name="Inagaki Y."/>
            <person name="Hashimoto T."/>
        </authorList>
    </citation>
    <scope>NUCLEOTIDE SEQUENCE</scope>
    <source>
        <strain evidence="2">NY0171</strain>
    </source>
</reference>
<feature type="non-terminal residue" evidence="2">
    <location>
        <position position="1"/>
    </location>
</feature>
<feature type="region of interest" description="Disordered" evidence="1">
    <location>
        <begin position="245"/>
        <end position="285"/>
    </location>
</feature>
<evidence type="ECO:0000313" key="3">
    <source>
        <dbReference type="Proteomes" id="UP001057375"/>
    </source>
</evidence>
<name>A0ABQ5JUL5_9EUKA</name>
<feature type="compositionally biased region" description="Polar residues" evidence="1">
    <location>
        <begin position="109"/>
        <end position="122"/>
    </location>
</feature>
<feature type="compositionally biased region" description="Acidic residues" evidence="1">
    <location>
        <begin position="615"/>
        <end position="637"/>
    </location>
</feature>
<feature type="region of interest" description="Disordered" evidence="1">
    <location>
        <begin position="505"/>
        <end position="525"/>
    </location>
</feature>
<gene>
    <name evidence="2" type="ORF">ADUPG1_011170</name>
</gene>